<feature type="signal peptide" evidence="1">
    <location>
        <begin position="1"/>
        <end position="21"/>
    </location>
</feature>
<feature type="chain" id="PRO_5032823329" evidence="1">
    <location>
        <begin position="22"/>
        <end position="97"/>
    </location>
</feature>
<reference evidence="2" key="1">
    <citation type="submission" date="2020-08" db="EMBL/GenBank/DDBJ databases">
        <title>Genomic Encyclopedia of Type Strains, Phase IV (KMG-IV): sequencing the most valuable type-strain genomes for metagenomic binning, comparative biology and taxonomic classification.</title>
        <authorList>
            <person name="Goeker M."/>
        </authorList>
    </citation>
    <scope>NUCLEOTIDE SEQUENCE [LARGE SCALE GENOMIC DNA]</scope>
    <source>
        <strain evidence="2">DSM 105040</strain>
    </source>
</reference>
<proteinExistence type="predicted"/>
<accession>A0A840C3W0</accession>
<dbReference type="AlphaFoldDB" id="A0A840C3W0"/>
<evidence type="ECO:0000256" key="1">
    <source>
        <dbReference type="SAM" id="SignalP"/>
    </source>
</evidence>
<comment type="caution">
    <text evidence="2">The sequence shown here is derived from an EMBL/GenBank/DDBJ whole genome shotgun (WGS) entry which is preliminary data.</text>
</comment>
<keyword evidence="3" id="KW-1185">Reference proteome</keyword>
<keyword evidence="1" id="KW-0732">Signal</keyword>
<protein>
    <submittedName>
        <fullName evidence="2">ABC-type amino acid transport substrate-binding protein</fullName>
    </submittedName>
</protein>
<evidence type="ECO:0000313" key="2">
    <source>
        <dbReference type="EMBL" id="MBB4020394.1"/>
    </source>
</evidence>
<name>A0A840C3W0_9RHOB</name>
<sequence length="97" mass="10151">MNTTLKIAAFCAALCPVPVFADGDTELTEDQLNAFRAAIVAVGCTINDETTASAVEDATGFDPETLQAVVEQLRVYDEIVDASDEGGITYISGECAS</sequence>
<organism evidence="2 3">
    <name type="scientific">Actibacterium naphthalenivorans</name>
    <dbReference type="NCBI Taxonomy" id="1614693"/>
    <lineage>
        <taxon>Bacteria</taxon>
        <taxon>Pseudomonadati</taxon>
        <taxon>Pseudomonadota</taxon>
        <taxon>Alphaproteobacteria</taxon>
        <taxon>Rhodobacterales</taxon>
        <taxon>Roseobacteraceae</taxon>
        <taxon>Actibacterium</taxon>
    </lineage>
</organism>
<dbReference type="Proteomes" id="UP000585681">
    <property type="component" value="Unassembled WGS sequence"/>
</dbReference>
<dbReference type="RefSeq" id="WP_037208252.1">
    <property type="nucleotide sequence ID" value="NZ_JACIEQ010000001.1"/>
</dbReference>
<dbReference type="EMBL" id="JACIEQ010000001">
    <property type="protein sequence ID" value="MBB4020394.1"/>
    <property type="molecule type" value="Genomic_DNA"/>
</dbReference>
<gene>
    <name evidence="2" type="ORF">GGR17_000185</name>
</gene>
<evidence type="ECO:0000313" key="3">
    <source>
        <dbReference type="Proteomes" id="UP000585681"/>
    </source>
</evidence>